<dbReference type="Proteomes" id="UP000257109">
    <property type="component" value="Unassembled WGS sequence"/>
</dbReference>
<evidence type="ECO:0000313" key="2">
    <source>
        <dbReference type="Proteomes" id="UP000257109"/>
    </source>
</evidence>
<accession>A0A371H834</accession>
<keyword evidence="2" id="KW-1185">Reference proteome</keyword>
<comment type="caution">
    <text evidence="1">The sequence shown here is derived from an EMBL/GenBank/DDBJ whole genome shotgun (WGS) entry which is preliminary data.</text>
</comment>
<dbReference type="AlphaFoldDB" id="A0A371H834"/>
<dbReference type="OrthoDB" id="1436686at2759"/>
<evidence type="ECO:0000313" key="1">
    <source>
        <dbReference type="EMBL" id="RDX98970.1"/>
    </source>
</evidence>
<protein>
    <recommendedName>
        <fullName evidence="3">Retrotransposon gag domain-containing protein</fullName>
    </recommendedName>
</protein>
<reference evidence="1" key="1">
    <citation type="submission" date="2018-05" db="EMBL/GenBank/DDBJ databases">
        <title>Draft genome of Mucuna pruriens seed.</title>
        <authorList>
            <person name="Nnadi N.E."/>
            <person name="Vos R."/>
            <person name="Hasami M.H."/>
            <person name="Devisetty U.K."/>
            <person name="Aguiy J.C."/>
        </authorList>
    </citation>
    <scope>NUCLEOTIDE SEQUENCE [LARGE SCALE GENOMIC DNA]</scope>
    <source>
        <strain evidence="1">JCA_2017</strain>
    </source>
</reference>
<feature type="non-terminal residue" evidence="1">
    <location>
        <position position="1"/>
    </location>
</feature>
<dbReference type="EMBL" id="QJKJ01003331">
    <property type="protein sequence ID" value="RDX98970.1"/>
    <property type="molecule type" value="Genomic_DNA"/>
</dbReference>
<name>A0A371H834_MUCPR</name>
<proteinExistence type="predicted"/>
<gene>
    <name evidence="1" type="ORF">CR513_18049</name>
</gene>
<sequence length="148" mass="16803">MRSVEDYIADFKYISSQGQYGPSHGNNGLDQFGGAYFRGGLSSTTSHVTHEEKKGNMEQNRGLKHLTYTELMDQKAHGLGFKCGEKYHPLHQCLKKQLRLLIIGDDESMNEVREIMAIEIYETKEDVLECKMLELCGISSEVLDKVKL</sequence>
<evidence type="ECO:0008006" key="3">
    <source>
        <dbReference type="Google" id="ProtNLM"/>
    </source>
</evidence>
<organism evidence="1 2">
    <name type="scientific">Mucuna pruriens</name>
    <name type="common">Velvet bean</name>
    <name type="synonym">Dolichos pruriens</name>
    <dbReference type="NCBI Taxonomy" id="157652"/>
    <lineage>
        <taxon>Eukaryota</taxon>
        <taxon>Viridiplantae</taxon>
        <taxon>Streptophyta</taxon>
        <taxon>Embryophyta</taxon>
        <taxon>Tracheophyta</taxon>
        <taxon>Spermatophyta</taxon>
        <taxon>Magnoliopsida</taxon>
        <taxon>eudicotyledons</taxon>
        <taxon>Gunneridae</taxon>
        <taxon>Pentapetalae</taxon>
        <taxon>rosids</taxon>
        <taxon>fabids</taxon>
        <taxon>Fabales</taxon>
        <taxon>Fabaceae</taxon>
        <taxon>Papilionoideae</taxon>
        <taxon>50 kb inversion clade</taxon>
        <taxon>NPAAA clade</taxon>
        <taxon>indigoferoid/millettioid clade</taxon>
        <taxon>Phaseoleae</taxon>
        <taxon>Mucuna</taxon>
    </lineage>
</organism>